<name>Q23R25_TETTS</name>
<evidence type="ECO:0000259" key="6">
    <source>
        <dbReference type="PROSITE" id="PS50222"/>
    </source>
</evidence>
<feature type="domain" description="EF-hand" evidence="6">
    <location>
        <begin position="100"/>
        <end position="135"/>
    </location>
</feature>
<reference evidence="8" key="1">
    <citation type="journal article" date="2006" name="PLoS Biol.">
        <title>Macronuclear genome sequence of the ciliate Tetrahymena thermophila, a model eukaryote.</title>
        <authorList>
            <person name="Eisen J.A."/>
            <person name="Coyne R.S."/>
            <person name="Wu M."/>
            <person name="Wu D."/>
            <person name="Thiagarajan M."/>
            <person name="Wortman J.R."/>
            <person name="Badger J.H."/>
            <person name="Ren Q."/>
            <person name="Amedeo P."/>
            <person name="Jones K.M."/>
            <person name="Tallon L.J."/>
            <person name="Delcher A.L."/>
            <person name="Salzberg S.L."/>
            <person name="Silva J.C."/>
            <person name="Haas B.J."/>
            <person name="Majoros W.H."/>
            <person name="Farzad M."/>
            <person name="Carlton J.M."/>
            <person name="Smith R.K. Jr."/>
            <person name="Garg J."/>
            <person name="Pearlman R.E."/>
            <person name="Karrer K.M."/>
            <person name="Sun L."/>
            <person name="Manning G."/>
            <person name="Elde N.C."/>
            <person name="Turkewitz A.P."/>
            <person name="Asai D.J."/>
            <person name="Wilkes D.E."/>
            <person name="Wang Y."/>
            <person name="Cai H."/>
            <person name="Collins K."/>
            <person name="Stewart B.A."/>
            <person name="Lee S.R."/>
            <person name="Wilamowska K."/>
            <person name="Weinberg Z."/>
            <person name="Ruzzo W.L."/>
            <person name="Wloga D."/>
            <person name="Gaertig J."/>
            <person name="Frankel J."/>
            <person name="Tsao C.-C."/>
            <person name="Gorovsky M.A."/>
            <person name="Keeling P.J."/>
            <person name="Waller R.F."/>
            <person name="Patron N.J."/>
            <person name="Cherry J.M."/>
            <person name="Stover N.A."/>
            <person name="Krieger C.J."/>
            <person name="del Toro C."/>
            <person name="Ryder H.F."/>
            <person name="Williamson S.C."/>
            <person name="Barbeau R.A."/>
            <person name="Hamilton E.P."/>
            <person name="Orias E."/>
        </authorList>
    </citation>
    <scope>NUCLEOTIDE SEQUENCE [LARGE SCALE GENOMIC DNA]</scope>
    <source>
        <strain evidence="8">SB210</strain>
    </source>
</reference>
<dbReference type="FunFam" id="1.10.238.10:FF:000003">
    <property type="entry name" value="Calmodulin A"/>
    <property type="match status" value="1"/>
</dbReference>
<dbReference type="InterPro" id="IPR050230">
    <property type="entry name" value="CALM/Myosin/TropC-like"/>
</dbReference>
<dbReference type="GeneID" id="7841741"/>
<dbReference type="Pfam" id="PF13405">
    <property type="entry name" value="EF-hand_6"/>
    <property type="match status" value="1"/>
</dbReference>
<sequence length="178" mass="20745">MSRIVSLQEKIERQYMELQLDEKEERELSECFALFADSNTNLINPREIKKALETLGLDERNKYVKVMLNDLVKLCDDKKIDQLNYKEFVVTVTDKLGDIKTEKGQKKLFDLYDKNGDGFIDCDEIEEIANELCENMTQEDIQTMIHHVHVLNKTSSMEGFTLEEFKQIIASANNRDGR</sequence>
<keyword evidence="8" id="KW-1185">Reference proteome</keyword>
<dbReference type="KEGG" id="tet:TTHERM_00850580"/>
<dbReference type="InterPro" id="IPR002048">
    <property type="entry name" value="EF_hand_dom"/>
</dbReference>
<dbReference type="PANTHER" id="PTHR23048:SF0">
    <property type="entry name" value="CALMODULIN LIKE 3"/>
    <property type="match status" value="1"/>
</dbReference>
<dbReference type="STRING" id="312017.Q23R25"/>
<evidence type="ECO:0000256" key="2">
    <source>
        <dbReference type="ARBA" id="ARBA00022723"/>
    </source>
</evidence>
<dbReference type="PROSITE" id="PS00018">
    <property type="entry name" value="EF_HAND_1"/>
    <property type="match status" value="1"/>
</dbReference>
<dbReference type="OrthoDB" id="26525at2759"/>
<keyword evidence="2" id="KW-0479">Metal-binding</keyword>
<dbReference type="SUPFAM" id="SSF47473">
    <property type="entry name" value="EF-hand"/>
    <property type="match status" value="1"/>
</dbReference>
<dbReference type="Proteomes" id="UP000009168">
    <property type="component" value="Unassembled WGS sequence"/>
</dbReference>
<dbReference type="EMBL" id="GG662645">
    <property type="protein sequence ID" value="EAR99016.1"/>
    <property type="molecule type" value="Genomic_DNA"/>
</dbReference>
<accession>Q23R25</accession>
<dbReference type="GO" id="GO:0005509">
    <property type="term" value="F:calcium ion binding"/>
    <property type="evidence" value="ECO:0007669"/>
    <property type="project" value="InterPro"/>
</dbReference>
<proteinExistence type="predicted"/>
<dbReference type="CDD" id="cd00051">
    <property type="entry name" value="EFh"/>
    <property type="match status" value="1"/>
</dbReference>
<keyword evidence="3" id="KW-0677">Repeat</keyword>
<dbReference type="HOGENOM" id="CLU_061288_18_2_1"/>
<keyword evidence="5" id="KW-0007">Acetylation</keyword>
<protein>
    <recommendedName>
        <fullName evidence="1">Calmodulin</fullName>
    </recommendedName>
</protein>
<dbReference type="InterPro" id="IPR011992">
    <property type="entry name" value="EF-hand-dom_pair"/>
</dbReference>
<dbReference type="InParanoid" id="Q23R25"/>
<evidence type="ECO:0000256" key="3">
    <source>
        <dbReference type="ARBA" id="ARBA00022737"/>
    </source>
</evidence>
<dbReference type="GO" id="GO:0016460">
    <property type="term" value="C:myosin II complex"/>
    <property type="evidence" value="ECO:0007669"/>
    <property type="project" value="TreeGrafter"/>
</dbReference>
<keyword evidence="4" id="KW-0106">Calcium</keyword>
<dbReference type="OMA" id="ELCENMT"/>
<evidence type="ECO:0000256" key="5">
    <source>
        <dbReference type="ARBA" id="ARBA00022990"/>
    </source>
</evidence>
<organism evidence="7 8">
    <name type="scientific">Tetrahymena thermophila (strain SB210)</name>
    <dbReference type="NCBI Taxonomy" id="312017"/>
    <lineage>
        <taxon>Eukaryota</taxon>
        <taxon>Sar</taxon>
        <taxon>Alveolata</taxon>
        <taxon>Ciliophora</taxon>
        <taxon>Intramacronucleata</taxon>
        <taxon>Oligohymenophorea</taxon>
        <taxon>Hymenostomatida</taxon>
        <taxon>Tetrahymenina</taxon>
        <taxon>Tetrahymenidae</taxon>
        <taxon>Tetrahymena</taxon>
    </lineage>
</organism>
<evidence type="ECO:0000256" key="1">
    <source>
        <dbReference type="ARBA" id="ARBA00020786"/>
    </source>
</evidence>
<gene>
    <name evidence="7" type="ORF">TTHERM_00850580</name>
</gene>
<dbReference type="PROSITE" id="PS50222">
    <property type="entry name" value="EF_HAND_2"/>
    <property type="match status" value="1"/>
</dbReference>
<evidence type="ECO:0000313" key="7">
    <source>
        <dbReference type="EMBL" id="EAR99016.1"/>
    </source>
</evidence>
<dbReference type="PANTHER" id="PTHR23048">
    <property type="entry name" value="MYOSIN LIGHT CHAIN 1, 3"/>
    <property type="match status" value="1"/>
</dbReference>
<evidence type="ECO:0000256" key="4">
    <source>
        <dbReference type="ARBA" id="ARBA00022837"/>
    </source>
</evidence>
<dbReference type="AlphaFoldDB" id="Q23R25"/>
<dbReference type="Gene3D" id="1.10.238.10">
    <property type="entry name" value="EF-hand"/>
    <property type="match status" value="2"/>
</dbReference>
<evidence type="ECO:0000313" key="8">
    <source>
        <dbReference type="Proteomes" id="UP000009168"/>
    </source>
</evidence>
<dbReference type="InterPro" id="IPR018247">
    <property type="entry name" value="EF_Hand_1_Ca_BS"/>
</dbReference>
<dbReference type="eggNOG" id="KOG0028">
    <property type="taxonomic scope" value="Eukaryota"/>
</dbReference>
<dbReference type="RefSeq" id="XP_001019261.1">
    <property type="nucleotide sequence ID" value="XM_001019261.3"/>
</dbReference>